<dbReference type="Proteomes" id="UP000290545">
    <property type="component" value="Unassembled WGS sequence"/>
</dbReference>
<dbReference type="GO" id="GO:0000976">
    <property type="term" value="F:transcription cis-regulatory region binding"/>
    <property type="evidence" value="ECO:0007669"/>
    <property type="project" value="TreeGrafter"/>
</dbReference>
<dbReference type="CDD" id="cd06267">
    <property type="entry name" value="PBP1_LacI_sugar_binding-like"/>
    <property type="match status" value="1"/>
</dbReference>
<keyword evidence="7" id="KW-1185">Reference proteome</keyword>
<keyword evidence="1" id="KW-0805">Transcription regulation</keyword>
<name>A0A4Q1DCQ9_9BACT</name>
<evidence type="ECO:0000256" key="3">
    <source>
        <dbReference type="ARBA" id="ARBA00023163"/>
    </source>
</evidence>
<dbReference type="InterPro" id="IPR046335">
    <property type="entry name" value="LacI/GalR-like_sensor"/>
</dbReference>
<feature type="domain" description="HTH lacI-type" evidence="4">
    <location>
        <begin position="6"/>
        <end position="60"/>
    </location>
</feature>
<dbReference type="PANTHER" id="PTHR30146:SF109">
    <property type="entry name" value="HTH-TYPE TRANSCRIPTIONAL REGULATOR GALS"/>
    <property type="match status" value="1"/>
</dbReference>
<reference evidence="6 7" key="1">
    <citation type="submission" date="2019-01" db="EMBL/GenBank/DDBJ databases">
        <title>Filimonas sp. strain TTM-71.</title>
        <authorList>
            <person name="Chen W.-M."/>
        </authorList>
    </citation>
    <scope>NUCLEOTIDE SEQUENCE [LARGE SCALE GENOMIC DNA]</scope>
    <source>
        <strain evidence="6 7">TTM-71</strain>
    </source>
</reference>
<evidence type="ECO:0000313" key="7">
    <source>
        <dbReference type="Proteomes" id="UP000290545"/>
    </source>
</evidence>
<evidence type="ECO:0000259" key="4">
    <source>
        <dbReference type="PROSITE" id="PS50932"/>
    </source>
</evidence>
<dbReference type="PANTHER" id="PTHR30146">
    <property type="entry name" value="LACI-RELATED TRANSCRIPTIONAL REPRESSOR"/>
    <property type="match status" value="1"/>
</dbReference>
<dbReference type="OrthoDB" id="667031at2"/>
<evidence type="ECO:0000256" key="1">
    <source>
        <dbReference type="ARBA" id="ARBA00023015"/>
    </source>
</evidence>
<sequence length="345" mass="38891">MKYEAVTIKDIAKALGLSTSTVSRALRDSHEISAKTKSLVRNYAKDLNYRPNPIALSLKEKRSHSIGVVVCEIANSFFSQIINGIESIAYDKGYNVIISQSHESYSREVLDVDYLASRSIDGLLISVSTETNNFGHLQKLHEQGLPIVFFDRIINEIQTHKVTVDNFSGAYDATRHLAAEGYRRIANVSGSDYLTNTRERIAGYREALHDSRLPYDEQLIKYCIHGGKQYEEVEEVLDQLFALPEPPDALFSSADKITSHCMRYLKMKELKVPEEVGIVGFSNQAMTELLNPPLTIVKQPAFEMGRIAIEMLLQLIESKKPVKQFEHKVLPTELIIRDSSTGKIK</sequence>
<dbReference type="SUPFAM" id="SSF47413">
    <property type="entry name" value="lambda repressor-like DNA-binding domains"/>
    <property type="match status" value="1"/>
</dbReference>
<dbReference type="InterPro" id="IPR028082">
    <property type="entry name" value="Peripla_BP_I"/>
</dbReference>
<dbReference type="SUPFAM" id="SSF53822">
    <property type="entry name" value="Periplasmic binding protein-like I"/>
    <property type="match status" value="1"/>
</dbReference>
<evidence type="ECO:0000259" key="5">
    <source>
        <dbReference type="PROSITE" id="PS50943"/>
    </source>
</evidence>
<protein>
    <submittedName>
        <fullName evidence="6">LacI family transcriptional regulator</fullName>
    </submittedName>
</protein>
<accession>A0A4Q1DCQ9</accession>
<comment type="caution">
    <text evidence="6">The sequence shown here is derived from an EMBL/GenBank/DDBJ whole genome shotgun (WGS) entry which is preliminary data.</text>
</comment>
<dbReference type="CDD" id="cd01392">
    <property type="entry name" value="HTH_LacI"/>
    <property type="match status" value="1"/>
</dbReference>
<dbReference type="InterPro" id="IPR000843">
    <property type="entry name" value="HTH_LacI"/>
</dbReference>
<dbReference type="SMART" id="SM00354">
    <property type="entry name" value="HTH_LACI"/>
    <property type="match status" value="1"/>
</dbReference>
<dbReference type="Gene3D" id="1.10.260.40">
    <property type="entry name" value="lambda repressor-like DNA-binding domains"/>
    <property type="match status" value="1"/>
</dbReference>
<dbReference type="EMBL" id="SDHZ01000001">
    <property type="protein sequence ID" value="RXK87257.1"/>
    <property type="molecule type" value="Genomic_DNA"/>
</dbReference>
<dbReference type="Pfam" id="PF00356">
    <property type="entry name" value="LacI"/>
    <property type="match status" value="1"/>
</dbReference>
<keyword evidence="2" id="KW-0238">DNA-binding</keyword>
<organism evidence="6 7">
    <name type="scientific">Filimonas effusa</name>
    <dbReference type="NCBI Taxonomy" id="2508721"/>
    <lineage>
        <taxon>Bacteria</taxon>
        <taxon>Pseudomonadati</taxon>
        <taxon>Bacteroidota</taxon>
        <taxon>Chitinophagia</taxon>
        <taxon>Chitinophagales</taxon>
        <taxon>Chitinophagaceae</taxon>
        <taxon>Filimonas</taxon>
    </lineage>
</organism>
<dbReference type="Gene3D" id="3.40.50.2300">
    <property type="match status" value="2"/>
</dbReference>
<dbReference type="GO" id="GO:0003700">
    <property type="term" value="F:DNA-binding transcription factor activity"/>
    <property type="evidence" value="ECO:0007669"/>
    <property type="project" value="TreeGrafter"/>
</dbReference>
<gene>
    <name evidence="6" type="ORF">ESB13_10880</name>
</gene>
<dbReference type="InterPro" id="IPR010982">
    <property type="entry name" value="Lambda_DNA-bd_dom_sf"/>
</dbReference>
<dbReference type="PROSITE" id="PS50932">
    <property type="entry name" value="HTH_LACI_2"/>
    <property type="match status" value="1"/>
</dbReference>
<dbReference type="PROSITE" id="PS50943">
    <property type="entry name" value="HTH_CROC1"/>
    <property type="match status" value="1"/>
</dbReference>
<dbReference type="AlphaFoldDB" id="A0A4Q1DCQ9"/>
<dbReference type="RefSeq" id="WP_129003007.1">
    <property type="nucleotide sequence ID" value="NZ_SDHZ01000001.1"/>
</dbReference>
<evidence type="ECO:0000256" key="2">
    <source>
        <dbReference type="ARBA" id="ARBA00023125"/>
    </source>
</evidence>
<dbReference type="Pfam" id="PF13377">
    <property type="entry name" value="Peripla_BP_3"/>
    <property type="match status" value="1"/>
</dbReference>
<proteinExistence type="predicted"/>
<dbReference type="InterPro" id="IPR001387">
    <property type="entry name" value="Cro/C1-type_HTH"/>
</dbReference>
<feature type="domain" description="HTH cro/C1-type" evidence="5">
    <location>
        <begin position="7"/>
        <end position="50"/>
    </location>
</feature>
<keyword evidence="3" id="KW-0804">Transcription</keyword>
<evidence type="ECO:0000313" key="6">
    <source>
        <dbReference type="EMBL" id="RXK87257.1"/>
    </source>
</evidence>